<gene>
    <name evidence="2" type="ORF">ACERZ8_04080</name>
</gene>
<sequence>MRIAALLSAFCVASPALAADLTVTFRDGAPRDRFTLSYDGSCAAPAMQVDIDLGTAPAGLIFDITGAGAGVEVFQPLEWVVGTARTSALSDGDTVVSLELDTLAPGETLAFTVDIDDTTSTRQITVDGSEMKGATLRAGGQEAMFDATGTARVALPPCLS</sequence>
<accession>A0ABW8UV59</accession>
<comment type="caution">
    <text evidence="2">The sequence shown here is derived from an EMBL/GenBank/DDBJ whole genome shotgun (WGS) entry which is preliminary data.</text>
</comment>
<keyword evidence="3" id="KW-1185">Reference proteome</keyword>
<evidence type="ECO:0000313" key="2">
    <source>
        <dbReference type="EMBL" id="MFL4469083.1"/>
    </source>
</evidence>
<proteinExistence type="predicted"/>
<protein>
    <submittedName>
        <fullName evidence="2">Aggregation factor core</fullName>
    </submittedName>
</protein>
<dbReference type="RefSeq" id="WP_407590848.1">
    <property type="nucleotide sequence ID" value="NZ_JBHDIY010000002.1"/>
</dbReference>
<feature type="chain" id="PRO_5046088729" evidence="1">
    <location>
        <begin position="19"/>
        <end position="160"/>
    </location>
</feature>
<reference evidence="2 3" key="1">
    <citation type="submission" date="2024-08" db="EMBL/GenBank/DDBJ databases">
        <title>Tateyamaria sp. nov., isolated from marine algae.</title>
        <authorList>
            <person name="Choi B.J."/>
            <person name="Kim J.M."/>
            <person name="Lee J.K."/>
            <person name="Choi D.G."/>
            <person name="Bayburt H."/>
            <person name="Baek J.H."/>
            <person name="Han D.M."/>
            <person name="Jeon C.O."/>
        </authorList>
    </citation>
    <scope>NUCLEOTIDE SEQUENCE [LARGE SCALE GENOMIC DNA]</scope>
    <source>
        <strain evidence="2 3">KMU-156</strain>
    </source>
</reference>
<feature type="signal peptide" evidence="1">
    <location>
        <begin position="1"/>
        <end position="18"/>
    </location>
</feature>
<dbReference type="Proteomes" id="UP001627408">
    <property type="component" value="Unassembled WGS sequence"/>
</dbReference>
<organism evidence="2 3">
    <name type="scientific">Tateyamaria armeniaca</name>
    <dbReference type="NCBI Taxonomy" id="2518930"/>
    <lineage>
        <taxon>Bacteria</taxon>
        <taxon>Pseudomonadati</taxon>
        <taxon>Pseudomonadota</taxon>
        <taxon>Alphaproteobacteria</taxon>
        <taxon>Rhodobacterales</taxon>
        <taxon>Roseobacteraceae</taxon>
        <taxon>Tateyamaria</taxon>
    </lineage>
</organism>
<name>A0ABW8UV59_9RHOB</name>
<evidence type="ECO:0000313" key="3">
    <source>
        <dbReference type="Proteomes" id="UP001627408"/>
    </source>
</evidence>
<dbReference type="EMBL" id="JBHDIY010000002">
    <property type="protein sequence ID" value="MFL4469083.1"/>
    <property type="molecule type" value="Genomic_DNA"/>
</dbReference>
<keyword evidence="1" id="KW-0732">Signal</keyword>
<evidence type="ECO:0000256" key="1">
    <source>
        <dbReference type="SAM" id="SignalP"/>
    </source>
</evidence>